<gene>
    <name evidence="5" type="ORF">DYU05_03825</name>
</gene>
<dbReference type="Pfam" id="PF11127">
    <property type="entry name" value="YgaP-like_TM"/>
    <property type="match status" value="1"/>
</dbReference>
<evidence type="ECO:0000256" key="1">
    <source>
        <dbReference type="ARBA" id="ARBA00008918"/>
    </source>
</evidence>
<feature type="domain" description="Inner membrane protein YgaP-like transmembrane" evidence="4">
    <location>
        <begin position="23"/>
        <end position="84"/>
    </location>
</feature>
<sequence>MTTTATLNSRWREPVRDQEPGVNLSSAERTLSIAGGTRLALSGLKSIFKSPFSSIVKIGAGGYLLSRGITGHCELYARMGRNSTEPVNVNIRSSYFINKPRQEIYDFWRQLDNLPLFMKHLESVEVIDEKRSHWVLKLPLGVPAVSWDAEIVNDTPGYQIGWSSLPDSLVDNAGKVTFKDSPEGNGTLVDVTISYRPPAGGFGGGVAHLLNPVFKNMVDSDVRNFKQYMDLQDGGNATSSANDETYNEPPVLVVEEVFVAEVPAEQEQQSQADEQQETTEDRRDFAGNNWQEDPDPEGHKPDVHLSGGI</sequence>
<evidence type="ECO:0000259" key="4">
    <source>
        <dbReference type="Pfam" id="PF11127"/>
    </source>
</evidence>
<evidence type="ECO:0000313" key="5">
    <source>
        <dbReference type="EMBL" id="RFZ84745.1"/>
    </source>
</evidence>
<comment type="caution">
    <text evidence="5">The sequence shown here is derived from an EMBL/GenBank/DDBJ whole genome shotgun (WGS) entry which is preliminary data.</text>
</comment>
<proteinExistence type="inferred from homology"/>
<dbReference type="SUPFAM" id="SSF55961">
    <property type="entry name" value="Bet v1-like"/>
    <property type="match status" value="1"/>
</dbReference>
<name>A0A3E2NUR7_9SPHI</name>
<dbReference type="AlphaFoldDB" id="A0A3E2NUR7"/>
<dbReference type="PANTHER" id="PTHR33824:SF7">
    <property type="entry name" value="POLYKETIDE CYCLASE_DEHYDRASE AND LIPID TRANSPORT SUPERFAMILY PROTEIN"/>
    <property type="match status" value="1"/>
</dbReference>
<dbReference type="EMBL" id="QWDE01000001">
    <property type="protein sequence ID" value="RFZ84745.1"/>
    <property type="molecule type" value="Genomic_DNA"/>
</dbReference>
<feature type="compositionally biased region" description="Basic and acidic residues" evidence="2">
    <location>
        <begin position="10"/>
        <end position="19"/>
    </location>
</feature>
<keyword evidence="6" id="KW-1185">Reference proteome</keyword>
<reference evidence="5 6" key="1">
    <citation type="submission" date="2018-08" db="EMBL/GenBank/DDBJ databases">
        <title>Mucilaginibacter terrae sp. nov., isolated from manganese diggings.</title>
        <authorList>
            <person name="Huang Y."/>
            <person name="Zhou Z."/>
        </authorList>
    </citation>
    <scope>NUCLEOTIDE SEQUENCE [LARGE SCALE GENOMIC DNA]</scope>
    <source>
        <strain evidence="5 6">ZH6</strain>
    </source>
</reference>
<organism evidence="5 6">
    <name type="scientific">Mucilaginibacter terrenus</name>
    <dbReference type="NCBI Taxonomy" id="2482727"/>
    <lineage>
        <taxon>Bacteria</taxon>
        <taxon>Pseudomonadati</taxon>
        <taxon>Bacteroidota</taxon>
        <taxon>Sphingobacteriia</taxon>
        <taxon>Sphingobacteriales</taxon>
        <taxon>Sphingobacteriaceae</taxon>
        <taxon>Mucilaginibacter</taxon>
    </lineage>
</organism>
<comment type="similarity">
    <text evidence="1">Belongs to the ribosome association toxin RatA family.</text>
</comment>
<evidence type="ECO:0000256" key="2">
    <source>
        <dbReference type="SAM" id="MobiDB-lite"/>
    </source>
</evidence>
<dbReference type="InterPro" id="IPR023393">
    <property type="entry name" value="START-like_dom_sf"/>
</dbReference>
<dbReference type="PANTHER" id="PTHR33824">
    <property type="entry name" value="POLYKETIDE CYCLASE/DEHYDRASE AND LIPID TRANSPORT SUPERFAMILY PROTEIN"/>
    <property type="match status" value="1"/>
</dbReference>
<dbReference type="RefSeq" id="WP_117381647.1">
    <property type="nucleotide sequence ID" value="NZ_QWDE01000001.1"/>
</dbReference>
<feature type="domain" description="Coenzyme Q-binding protein COQ10 START" evidence="3">
    <location>
        <begin position="97"/>
        <end position="220"/>
    </location>
</feature>
<feature type="region of interest" description="Disordered" evidence="2">
    <location>
        <begin position="1"/>
        <end position="22"/>
    </location>
</feature>
<dbReference type="InterPro" id="IPR047137">
    <property type="entry name" value="ORF3"/>
</dbReference>
<dbReference type="CDD" id="cd07817">
    <property type="entry name" value="SRPBCC_8"/>
    <property type="match status" value="1"/>
</dbReference>
<dbReference type="InterPro" id="IPR021309">
    <property type="entry name" value="YgaP-like_TM"/>
</dbReference>
<accession>A0A3E2NUR7</accession>
<dbReference type="Proteomes" id="UP000260823">
    <property type="component" value="Unassembled WGS sequence"/>
</dbReference>
<dbReference type="OrthoDB" id="9797595at2"/>
<protein>
    <submittedName>
        <fullName evidence="5">DUF2892 domain-containing protein</fullName>
    </submittedName>
</protein>
<feature type="region of interest" description="Disordered" evidence="2">
    <location>
        <begin position="263"/>
        <end position="309"/>
    </location>
</feature>
<feature type="compositionally biased region" description="Low complexity" evidence="2">
    <location>
        <begin position="263"/>
        <end position="273"/>
    </location>
</feature>
<evidence type="ECO:0000313" key="6">
    <source>
        <dbReference type="Proteomes" id="UP000260823"/>
    </source>
</evidence>
<evidence type="ECO:0000259" key="3">
    <source>
        <dbReference type="Pfam" id="PF03364"/>
    </source>
</evidence>
<dbReference type="Gene3D" id="3.30.530.20">
    <property type="match status" value="1"/>
</dbReference>
<dbReference type="Pfam" id="PF03364">
    <property type="entry name" value="Polyketide_cyc"/>
    <property type="match status" value="1"/>
</dbReference>
<dbReference type="InterPro" id="IPR005031">
    <property type="entry name" value="COQ10_START"/>
</dbReference>